<dbReference type="EMBL" id="AP014936">
    <property type="protein sequence ID" value="BAU48771.1"/>
    <property type="molecule type" value="Genomic_DNA"/>
</dbReference>
<dbReference type="Proteomes" id="UP000218899">
    <property type="component" value="Chromosome"/>
</dbReference>
<dbReference type="PANTHER" id="PTHR30574:SF1">
    <property type="entry name" value="SULPHUR TRANSPORT DOMAIN-CONTAINING PROTEIN"/>
    <property type="match status" value="1"/>
</dbReference>
<dbReference type="Pfam" id="PF04143">
    <property type="entry name" value="Sulf_transp"/>
    <property type="match status" value="1"/>
</dbReference>
<feature type="transmembrane region" description="Helical" evidence="9">
    <location>
        <begin position="125"/>
        <end position="144"/>
    </location>
</feature>
<sequence length="188" mass="20443">MLAFWLLVRAPMGVSSSWDHVVHWRDYERMRRAEQALAKNQDAVTDALLAETIAQFGNAAIAEFRAKTAPQAKKIRMSSTAKAPWPTHFTFLACMLLGGLFASFFAGTWEVQWSLGPEFERLFGAGWHTWVLLTAGGFLVGFGTRMAGGCTSGHGVNGCARLQPGSLVGTASFFGTAVAMTLLLERVL</sequence>
<evidence type="ECO:0000256" key="5">
    <source>
        <dbReference type="ARBA" id="ARBA00022692"/>
    </source>
</evidence>
<keyword evidence="4" id="KW-0997">Cell inner membrane</keyword>
<organism evidence="10 11">
    <name type="scientific">Sulfurifustis variabilis</name>
    <dbReference type="NCBI Taxonomy" id="1675686"/>
    <lineage>
        <taxon>Bacteria</taxon>
        <taxon>Pseudomonadati</taxon>
        <taxon>Pseudomonadota</taxon>
        <taxon>Gammaproteobacteria</taxon>
        <taxon>Acidiferrobacterales</taxon>
        <taxon>Acidiferrobacteraceae</taxon>
        <taxon>Sulfurifustis</taxon>
    </lineage>
</organism>
<evidence type="ECO:0000256" key="3">
    <source>
        <dbReference type="ARBA" id="ARBA00022475"/>
    </source>
</evidence>
<evidence type="ECO:0000313" key="11">
    <source>
        <dbReference type="Proteomes" id="UP000218899"/>
    </source>
</evidence>
<evidence type="ECO:0000256" key="7">
    <source>
        <dbReference type="ARBA" id="ARBA00023136"/>
    </source>
</evidence>
<keyword evidence="11" id="KW-1185">Reference proteome</keyword>
<keyword evidence="3" id="KW-1003">Cell membrane</keyword>
<evidence type="ECO:0000313" key="10">
    <source>
        <dbReference type="EMBL" id="BAU48771.1"/>
    </source>
</evidence>
<evidence type="ECO:0000256" key="4">
    <source>
        <dbReference type="ARBA" id="ARBA00022519"/>
    </source>
</evidence>
<dbReference type="InterPro" id="IPR007272">
    <property type="entry name" value="Sulf_transp_TsuA/YedE"/>
</dbReference>
<comment type="similarity">
    <text evidence="8">Belongs to the TsuA/YedE (TC 9.B.102) family.</text>
</comment>
<proteinExistence type="inferred from homology"/>
<dbReference type="PANTHER" id="PTHR30574">
    <property type="entry name" value="INNER MEMBRANE PROTEIN YEDE"/>
    <property type="match status" value="1"/>
</dbReference>
<evidence type="ECO:0000256" key="2">
    <source>
        <dbReference type="ARBA" id="ARBA00022448"/>
    </source>
</evidence>
<keyword evidence="6 9" id="KW-1133">Transmembrane helix</keyword>
<evidence type="ECO:0000256" key="9">
    <source>
        <dbReference type="SAM" id="Phobius"/>
    </source>
</evidence>
<keyword evidence="2" id="KW-0813">Transport</keyword>
<name>A0A1B4VC61_9GAMM</name>
<comment type="subcellular location">
    <subcellularLocation>
        <location evidence="1">Cell inner membrane</location>
        <topology evidence="1">Multi-pass membrane protein</topology>
    </subcellularLocation>
</comment>
<dbReference type="KEGG" id="sva:SVA_2221"/>
<gene>
    <name evidence="10" type="ORF">SVA_2221</name>
</gene>
<keyword evidence="7 9" id="KW-0472">Membrane</keyword>
<feature type="transmembrane region" description="Helical" evidence="9">
    <location>
        <begin position="165"/>
        <end position="184"/>
    </location>
</feature>
<keyword evidence="5 9" id="KW-0812">Transmembrane</keyword>
<evidence type="ECO:0000256" key="8">
    <source>
        <dbReference type="ARBA" id="ARBA00035655"/>
    </source>
</evidence>
<evidence type="ECO:0000256" key="6">
    <source>
        <dbReference type="ARBA" id="ARBA00022989"/>
    </source>
</evidence>
<protein>
    <submittedName>
        <fullName evidence="10">Transporter</fullName>
    </submittedName>
</protein>
<dbReference type="AlphaFoldDB" id="A0A1B4VC61"/>
<evidence type="ECO:0000256" key="1">
    <source>
        <dbReference type="ARBA" id="ARBA00004429"/>
    </source>
</evidence>
<reference evidence="10 11" key="1">
    <citation type="submission" date="2015-08" db="EMBL/GenBank/DDBJ databases">
        <title>Complete genome sequence of Sulfurifustis variabilis.</title>
        <authorList>
            <person name="Miura A."/>
            <person name="Kojima H."/>
            <person name="Fukui M."/>
        </authorList>
    </citation>
    <scope>NUCLEOTIDE SEQUENCE [LARGE SCALE GENOMIC DNA]</scope>
    <source>
        <strain evidence="11">skN76</strain>
    </source>
</reference>
<accession>A0A1B4VC61</accession>
<dbReference type="GO" id="GO:0005886">
    <property type="term" value="C:plasma membrane"/>
    <property type="evidence" value="ECO:0007669"/>
    <property type="project" value="UniProtKB-SubCell"/>
</dbReference>
<feature type="transmembrane region" description="Helical" evidence="9">
    <location>
        <begin position="83"/>
        <end position="105"/>
    </location>
</feature>